<proteinExistence type="predicted"/>
<accession>A0A835JF94</accession>
<organism evidence="2 3">
    <name type="scientific">Salix dunnii</name>
    <dbReference type="NCBI Taxonomy" id="1413687"/>
    <lineage>
        <taxon>Eukaryota</taxon>
        <taxon>Viridiplantae</taxon>
        <taxon>Streptophyta</taxon>
        <taxon>Embryophyta</taxon>
        <taxon>Tracheophyta</taxon>
        <taxon>Spermatophyta</taxon>
        <taxon>Magnoliopsida</taxon>
        <taxon>eudicotyledons</taxon>
        <taxon>Gunneridae</taxon>
        <taxon>Pentapetalae</taxon>
        <taxon>rosids</taxon>
        <taxon>fabids</taxon>
        <taxon>Malpighiales</taxon>
        <taxon>Salicaceae</taxon>
        <taxon>Saliceae</taxon>
        <taxon>Salix</taxon>
    </lineage>
</organism>
<protein>
    <recommendedName>
        <fullName evidence="1">Malectin domain-containing protein</fullName>
    </recommendedName>
</protein>
<dbReference type="InterPro" id="IPR045272">
    <property type="entry name" value="ANXUR1/2-like"/>
</dbReference>
<dbReference type="AlphaFoldDB" id="A0A835JF94"/>
<dbReference type="InterPro" id="IPR021720">
    <property type="entry name" value="Malectin_dom"/>
</dbReference>
<dbReference type="PANTHER" id="PTHR34590:SF5">
    <property type="entry name" value="OS04G0586500 PROTEIN"/>
    <property type="match status" value="1"/>
</dbReference>
<dbReference type="Pfam" id="PF11721">
    <property type="entry name" value="Malectin"/>
    <property type="match status" value="1"/>
</dbReference>
<reference evidence="2 3" key="1">
    <citation type="submission" date="2020-10" db="EMBL/GenBank/DDBJ databases">
        <title>Plant Genome Project.</title>
        <authorList>
            <person name="Zhang R.-G."/>
        </authorList>
    </citation>
    <scope>NUCLEOTIDE SEQUENCE [LARGE SCALE GENOMIC DNA]</scope>
    <source>
        <strain evidence="2">FAFU-HL-1</strain>
        <tissue evidence="2">Leaf</tissue>
    </source>
</reference>
<dbReference type="EMBL" id="JADGMS010000013">
    <property type="protein sequence ID" value="KAF9670112.1"/>
    <property type="molecule type" value="Genomic_DNA"/>
</dbReference>
<evidence type="ECO:0000313" key="2">
    <source>
        <dbReference type="EMBL" id="KAF9670112.1"/>
    </source>
</evidence>
<comment type="caution">
    <text evidence="2">The sequence shown here is derived from an EMBL/GenBank/DDBJ whole genome shotgun (WGS) entry which is preliminary data.</text>
</comment>
<feature type="domain" description="Malectin" evidence="1">
    <location>
        <begin position="106"/>
        <end position="197"/>
    </location>
</feature>
<keyword evidence="3" id="KW-1185">Reference proteome</keyword>
<dbReference type="Gene3D" id="2.60.120.430">
    <property type="entry name" value="Galactose-binding lectin"/>
    <property type="match status" value="1"/>
</dbReference>
<evidence type="ECO:0000313" key="3">
    <source>
        <dbReference type="Proteomes" id="UP000657918"/>
    </source>
</evidence>
<gene>
    <name evidence="2" type="ORF">SADUNF_Sadunf13G0034700</name>
</gene>
<dbReference type="GO" id="GO:0004714">
    <property type="term" value="F:transmembrane receptor protein tyrosine kinase activity"/>
    <property type="evidence" value="ECO:0007669"/>
    <property type="project" value="InterPro"/>
</dbReference>
<name>A0A835JF94_9ROSI</name>
<dbReference type="PANTHER" id="PTHR34590">
    <property type="entry name" value="OS03G0124300 PROTEIN-RELATED"/>
    <property type="match status" value="1"/>
</dbReference>
<dbReference type="Proteomes" id="UP000657918">
    <property type="component" value="Unassembled WGS sequence"/>
</dbReference>
<evidence type="ECO:0000259" key="1">
    <source>
        <dbReference type="Pfam" id="PF11721"/>
    </source>
</evidence>
<sequence>MVAQMVMGENGNQMSDTLLESIHTPELNTKTVQLFLSSALTLAFLIKEHSLAPVNYQILKVTFKPADRPDAFALINAIESVPITDLFGSGTMVGFADQNFDASVAPPDVYRTARGMGYHKDLNLDFNLTWLFQADANFTYVVRLHFFEFQLTKVNQKVFNIDINNQTAQVEPNAADIIEWTGEMGVPTYKDHAVVVKNRPGDEEIRVDLPRYLFEARVL</sequence>
<dbReference type="OrthoDB" id="1903759at2759"/>